<feature type="chain" id="PRO_5032610681" evidence="4">
    <location>
        <begin position="25"/>
        <end position="343"/>
    </location>
</feature>
<proteinExistence type="inferred from homology"/>
<evidence type="ECO:0000256" key="3">
    <source>
        <dbReference type="PIRSR" id="PIRSR002825-1"/>
    </source>
</evidence>
<name>A0A832QXA5_9RHOB</name>
<dbReference type="GO" id="GO:0030288">
    <property type="term" value="C:outer membrane-bounded periplasmic space"/>
    <property type="evidence" value="ECO:0007669"/>
    <property type="project" value="TreeGrafter"/>
</dbReference>
<dbReference type="AlphaFoldDB" id="A0A832QXA5"/>
<dbReference type="PANTHER" id="PTHR30006:SF15">
    <property type="entry name" value="IRON-UTILIZATION PERIPLASMIC PROTEIN"/>
    <property type="match status" value="1"/>
</dbReference>
<feature type="signal peptide" evidence="4">
    <location>
        <begin position="1"/>
        <end position="24"/>
    </location>
</feature>
<evidence type="ECO:0000256" key="4">
    <source>
        <dbReference type="SAM" id="SignalP"/>
    </source>
</evidence>
<sequence>MSRFSLRAALMGGAVAISAASTGAAVLADEVNIYTTREPGLIQPLLDAYTEKTGVKVNTVFLKDGMPERVASEGESSPADLLMTVDAGNLADLVEKGLTQPVESAVLAEAVPENLRDAEGNWFALSMRARVLYAAKDLGLESFQYADLADPEYKGRVCIRSGQHPYNTALFAAYDVHYGAEATEEWLSGIKENLARKAAGGDREVAKDILGGICDIGIANSYYVGLMRSGRGGDEQKEWGEAIKVILPTFENGGTHVNISGAAVAKHAPNRDQAVALLEYLVSDEAQELYAKANFEYPVKAGVAVDPIIAEFGELKIDPTPIIEIVAKRKEASELAEKVGLDN</sequence>
<comment type="caution">
    <text evidence="5">The sequence shown here is derived from an EMBL/GenBank/DDBJ whole genome shotgun (WGS) entry which is preliminary data.</text>
</comment>
<dbReference type="SUPFAM" id="SSF53850">
    <property type="entry name" value="Periplasmic binding protein-like II"/>
    <property type="match status" value="1"/>
</dbReference>
<dbReference type="Proteomes" id="UP000580830">
    <property type="component" value="Unassembled WGS sequence"/>
</dbReference>
<feature type="binding site" evidence="3">
    <location>
        <position position="223"/>
    </location>
    <ligand>
        <name>Fe cation</name>
        <dbReference type="ChEBI" id="CHEBI:24875"/>
    </ligand>
</feature>
<dbReference type="PIRSF" id="PIRSF002825">
    <property type="entry name" value="CfbpA"/>
    <property type="match status" value="1"/>
</dbReference>
<keyword evidence="3" id="KW-0408">Iron</keyword>
<comment type="similarity">
    <text evidence="1">Belongs to the bacterial solute-binding protein 1 family.</text>
</comment>
<reference evidence="5 6" key="1">
    <citation type="journal article" date="2020" name="Biotechnol. Biofuels">
        <title>New insights from the biogas microbiome by comprehensive genome-resolved metagenomics of nearly 1600 species originating from multiple anaerobic digesters.</title>
        <authorList>
            <person name="Campanaro S."/>
            <person name="Treu L."/>
            <person name="Rodriguez-R L.M."/>
            <person name="Kovalovszki A."/>
            <person name="Ziels R.M."/>
            <person name="Maus I."/>
            <person name="Zhu X."/>
            <person name="Kougias P.G."/>
            <person name="Basile A."/>
            <person name="Luo G."/>
            <person name="Schluter A."/>
            <person name="Konstantinidis K.T."/>
            <person name="Angelidaki I."/>
        </authorList>
    </citation>
    <scope>NUCLEOTIDE SEQUENCE [LARGE SCALE GENOMIC DNA]</scope>
    <source>
        <strain evidence="5">AS04akNAM_125</strain>
    </source>
</reference>
<gene>
    <name evidence="5" type="ORF">GXX24_06300</name>
</gene>
<dbReference type="Gene3D" id="3.40.190.10">
    <property type="entry name" value="Periplasmic binding protein-like II"/>
    <property type="match status" value="2"/>
</dbReference>
<organism evidence="5 6">
    <name type="scientific">Paracoccus solventivorans</name>
    <dbReference type="NCBI Taxonomy" id="53463"/>
    <lineage>
        <taxon>Bacteria</taxon>
        <taxon>Pseudomonadati</taxon>
        <taxon>Pseudomonadota</taxon>
        <taxon>Alphaproteobacteria</taxon>
        <taxon>Rhodobacterales</taxon>
        <taxon>Paracoccaceae</taxon>
        <taxon>Paracoccus</taxon>
    </lineage>
</organism>
<dbReference type="InterPro" id="IPR026045">
    <property type="entry name" value="Ferric-bd"/>
</dbReference>
<dbReference type="EMBL" id="DULP01000088">
    <property type="protein sequence ID" value="HHW33735.1"/>
    <property type="molecule type" value="Genomic_DNA"/>
</dbReference>
<evidence type="ECO:0000313" key="6">
    <source>
        <dbReference type="Proteomes" id="UP000580830"/>
    </source>
</evidence>
<dbReference type="GO" id="GO:0046872">
    <property type="term" value="F:metal ion binding"/>
    <property type="evidence" value="ECO:0007669"/>
    <property type="project" value="UniProtKB-KW"/>
</dbReference>
<evidence type="ECO:0000256" key="2">
    <source>
        <dbReference type="ARBA" id="ARBA00022729"/>
    </source>
</evidence>
<protein>
    <submittedName>
        <fullName evidence="5">Fe(3+) ABC transporter substrate-binding protein</fullName>
    </submittedName>
</protein>
<accession>A0A832QXA5</accession>
<dbReference type="CDD" id="cd13542">
    <property type="entry name" value="PBP2_FutA1_ilke"/>
    <property type="match status" value="1"/>
</dbReference>
<dbReference type="PANTHER" id="PTHR30006">
    <property type="entry name" value="THIAMINE-BINDING PERIPLASMIC PROTEIN-RELATED"/>
    <property type="match status" value="1"/>
</dbReference>
<evidence type="ECO:0000313" key="5">
    <source>
        <dbReference type="EMBL" id="HHW33735.1"/>
    </source>
</evidence>
<evidence type="ECO:0000256" key="1">
    <source>
        <dbReference type="ARBA" id="ARBA00008520"/>
    </source>
</evidence>
<keyword evidence="3" id="KW-0479">Metal-binding</keyword>
<feature type="binding site" evidence="3">
    <location>
        <position position="222"/>
    </location>
    <ligand>
        <name>Fe cation</name>
        <dbReference type="ChEBI" id="CHEBI:24875"/>
    </ligand>
</feature>
<keyword evidence="2 4" id="KW-0732">Signal</keyword>
<dbReference type="Pfam" id="PF13343">
    <property type="entry name" value="SBP_bac_6"/>
    <property type="match status" value="1"/>
</dbReference>